<dbReference type="RefSeq" id="XP_008874787.1">
    <property type="nucleotide sequence ID" value="XM_008876565.1"/>
</dbReference>
<dbReference type="Pfam" id="PF00730">
    <property type="entry name" value="HhH-GPD"/>
    <property type="match status" value="1"/>
</dbReference>
<evidence type="ECO:0000256" key="8">
    <source>
        <dbReference type="ARBA" id="ARBA00022801"/>
    </source>
</evidence>
<dbReference type="eggNOG" id="KOG2457">
    <property type="taxonomic scope" value="Eukaryota"/>
</dbReference>
<dbReference type="FunFam" id="1.10.340.30:FF:000002">
    <property type="entry name" value="Adenine DNA glycosylase"/>
    <property type="match status" value="1"/>
</dbReference>
<dbReference type="Gene3D" id="1.10.1670.10">
    <property type="entry name" value="Helix-hairpin-Helix base-excision DNA repair enzymes (C-terminal)"/>
    <property type="match status" value="1"/>
</dbReference>
<dbReference type="OrthoDB" id="10248838at2759"/>
<dbReference type="CDD" id="cd00056">
    <property type="entry name" value="ENDO3c"/>
    <property type="match status" value="1"/>
</dbReference>
<dbReference type="InterPro" id="IPR004036">
    <property type="entry name" value="Endonuclease-III-like_CS2"/>
</dbReference>
<sequence length="503" mass="56113">MKHNHAWKATEVAGISSALLKWYDTQRRCLPWRGDSTPYLVRVNERDTDYCAPNVVTPYGTWVSEIMCQQTRVDTVVAYYTKWMDTFPTVQSLAAADPDQVNAVWAGLGYYRRARMLHQGAQFVMDKFNGNMPHDIETLKTIPGIGPYTAGAIASVAFNQAEPLVDGNVIRVISRLRAIGGDPNHKPLIKFCWWGRLFSLLNRLSAHPVALGRFRESGKRLIDPSRPGDFNQALMELGATVCSIQTPACATCPVQSFCHAYAQFKEDGSTSPNNAPLQVECAVCDLTRLEEWGVDAPAAVTKFPLKTRKKAPRSEVISVAVVYRQPGDTMESRQYLMAKRSDRGLLAGQWEFLTSKATHDSDNVSDYAMRRTWANDGIATALSIRPETLEGLIVRRCDRGELVHVFSHVKHHMGVEEVEVDWPGVTKQLESPMVRWMSCQDMAEVGITTGMKKVLNLVVKADSKARAVTRHAASSRHVKPKVVDNETRPITAFFQFAAKSATE</sequence>
<comment type="function">
    <text evidence="13">Adenine glycosylase active on G-A mispairs.</text>
</comment>
<comment type="catalytic activity">
    <reaction evidence="1 13">
        <text>Hydrolyzes free adenine bases from 7,8-dihydro-8-oxoguanine:adenine mismatched double-stranded DNA, leaving an apurinic site.</text>
        <dbReference type="EC" id="3.2.2.31"/>
    </reaction>
</comment>
<evidence type="ECO:0000256" key="1">
    <source>
        <dbReference type="ARBA" id="ARBA00000843"/>
    </source>
</evidence>
<dbReference type="GO" id="GO:0000701">
    <property type="term" value="F:purine-specific mismatch base pair DNA N-glycosylase activity"/>
    <property type="evidence" value="ECO:0007669"/>
    <property type="project" value="UniProtKB-EC"/>
</dbReference>
<keyword evidence="7 13" id="KW-0227">DNA damage</keyword>
<name>A0A024TSB6_9STRA</name>
<evidence type="ECO:0000256" key="2">
    <source>
        <dbReference type="ARBA" id="ARBA00008343"/>
    </source>
</evidence>
<dbReference type="PROSITE" id="PS01155">
    <property type="entry name" value="ENDONUCLEASE_III_2"/>
    <property type="match status" value="1"/>
</dbReference>
<dbReference type="Pfam" id="PF00633">
    <property type="entry name" value="HHH"/>
    <property type="match status" value="1"/>
</dbReference>
<dbReference type="InterPro" id="IPR023170">
    <property type="entry name" value="HhH_base_excis_C"/>
</dbReference>
<dbReference type="Pfam" id="PF14815">
    <property type="entry name" value="NUDIX_4"/>
    <property type="match status" value="1"/>
</dbReference>
<keyword evidence="10" id="KW-0411">Iron-sulfur</keyword>
<dbReference type="PANTHER" id="PTHR42944:SF1">
    <property type="entry name" value="ADENINE DNA GLYCOSYLASE"/>
    <property type="match status" value="1"/>
</dbReference>
<reference evidence="15" key="1">
    <citation type="submission" date="2013-12" db="EMBL/GenBank/DDBJ databases">
        <title>The Genome Sequence of Aphanomyces invadans NJM9701.</title>
        <authorList>
            <consortium name="The Broad Institute Genomics Platform"/>
            <person name="Russ C."/>
            <person name="Tyler B."/>
            <person name="van West P."/>
            <person name="Dieguez-Uribeondo J."/>
            <person name="Young S.K."/>
            <person name="Zeng Q."/>
            <person name="Gargeya S."/>
            <person name="Fitzgerald M."/>
            <person name="Abouelleil A."/>
            <person name="Alvarado L."/>
            <person name="Chapman S.B."/>
            <person name="Gainer-Dewar J."/>
            <person name="Goldberg J."/>
            <person name="Griggs A."/>
            <person name="Gujja S."/>
            <person name="Hansen M."/>
            <person name="Howarth C."/>
            <person name="Imamovic A."/>
            <person name="Ireland A."/>
            <person name="Larimer J."/>
            <person name="McCowan C."/>
            <person name="Murphy C."/>
            <person name="Pearson M."/>
            <person name="Poon T.W."/>
            <person name="Priest M."/>
            <person name="Roberts A."/>
            <person name="Saif S."/>
            <person name="Shea T."/>
            <person name="Sykes S."/>
            <person name="Wortman J."/>
            <person name="Nusbaum C."/>
            <person name="Birren B."/>
        </authorList>
    </citation>
    <scope>NUCLEOTIDE SEQUENCE [LARGE SCALE GENOMIC DNA]</scope>
    <source>
        <strain evidence="15">NJM9701</strain>
    </source>
</reference>
<dbReference type="AlphaFoldDB" id="A0A024TSB6"/>
<dbReference type="InterPro" id="IPR003265">
    <property type="entry name" value="HhH-GPD_domain"/>
</dbReference>
<protein>
    <recommendedName>
        <fullName evidence="4 13">Adenine DNA glycosylase</fullName>
        <ecNumber evidence="3 13">3.2.2.31</ecNumber>
    </recommendedName>
</protein>
<dbReference type="InterPro" id="IPR029119">
    <property type="entry name" value="MutY_C"/>
</dbReference>
<dbReference type="GO" id="GO:0006298">
    <property type="term" value="P:mismatch repair"/>
    <property type="evidence" value="ECO:0007669"/>
    <property type="project" value="TreeGrafter"/>
</dbReference>
<keyword evidence="12 13" id="KW-0326">Glycosidase</keyword>
<evidence type="ECO:0000256" key="7">
    <source>
        <dbReference type="ARBA" id="ARBA00022763"/>
    </source>
</evidence>
<dbReference type="GO" id="GO:0046872">
    <property type="term" value="F:metal ion binding"/>
    <property type="evidence" value="ECO:0007669"/>
    <property type="project" value="UniProtKB-UniRule"/>
</dbReference>
<dbReference type="GO" id="GO:0005634">
    <property type="term" value="C:nucleus"/>
    <property type="evidence" value="ECO:0007669"/>
    <property type="project" value="TreeGrafter"/>
</dbReference>
<comment type="cofactor">
    <cofactor evidence="13">
        <name>[4Fe-4S] cluster</name>
        <dbReference type="ChEBI" id="CHEBI:49883"/>
    </cofactor>
    <text evidence="13">Binds 1 [4Fe-4S] cluster.</text>
</comment>
<dbReference type="PANTHER" id="PTHR42944">
    <property type="entry name" value="ADENINE DNA GLYCOSYLASE"/>
    <property type="match status" value="1"/>
</dbReference>
<dbReference type="Gene3D" id="1.10.340.30">
    <property type="entry name" value="Hypothetical protein, domain 2"/>
    <property type="match status" value="1"/>
</dbReference>
<keyword evidence="6" id="KW-0479">Metal-binding</keyword>
<comment type="similarity">
    <text evidence="2 13">Belongs to the Nth/MutY family.</text>
</comment>
<accession>A0A024TSB6</accession>
<dbReference type="GeneID" id="20087290"/>
<evidence type="ECO:0000256" key="3">
    <source>
        <dbReference type="ARBA" id="ARBA00012045"/>
    </source>
</evidence>
<keyword evidence="11" id="KW-0234">DNA repair</keyword>
<evidence type="ECO:0000256" key="12">
    <source>
        <dbReference type="ARBA" id="ARBA00023295"/>
    </source>
</evidence>
<evidence type="ECO:0000256" key="6">
    <source>
        <dbReference type="ARBA" id="ARBA00022723"/>
    </source>
</evidence>
<dbReference type="InterPro" id="IPR011257">
    <property type="entry name" value="DNA_glycosylase"/>
</dbReference>
<proteinExistence type="inferred from homology"/>
<evidence type="ECO:0000256" key="13">
    <source>
        <dbReference type="RuleBase" id="RU365096"/>
    </source>
</evidence>
<gene>
    <name evidence="15" type="ORF">H310_10240</name>
</gene>
<feature type="domain" description="HhH-GPD" evidence="14">
    <location>
        <begin position="67"/>
        <end position="207"/>
    </location>
</feature>
<evidence type="ECO:0000313" key="15">
    <source>
        <dbReference type="EMBL" id="ETV96521.1"/>
    </source>
</evidence>
<dbReference type="GO" id="GO:0032357">
    <property type="term" value="F:oxidized purine DNA binding"/>
    <property type="evidence" value="ECO:0007669"/>
    <property type="project" value="TreeGrafter"/>
</dbReference>
<dbReference type="SUPFAM" id="SSF55811">
    <property type="entry name" value="Nudix"/>
    <property type="match status" value="1"/>
</dbReference>
<evidence type="ECO:0000259" key="14">
    <source>
        <dbReference type="SMART" id="SM00478"/>
    </source>
</evidence>
<evidence type="ECO:0000256" key="9">
    <source>
        <dbReference type="ARBA" id="ARBA00023004"/>
    </source>
</evidence>
<dbReference type="GO" id="GO:0006284">
    <property type="term" value="P:base-excision repair"/>
    <property type="evidence" value="ECO:0007669"/>
    <property type="project" value="UniProtKB-UniRule"/>
</dbReference>
<dbReference type="EMBL" id="KI913976">
    <property type="protein sequence ID" value="ETV96521.1"/>
    <property type="molecule type" value="Genomic_DNA"/>
</dbReference>
<evidence type="ECO:0000256" key="10">
    <source>
        <dbReference type="ARBA" id="ARBA00023014"/>
    </source>
</evidence>
<dbReference type="VEuPathDB" id="FungiDB:H310_10240"/>
<dbReference type="Gene3D" id="3.90.79.10">
    <property type="entry name" value="Nucleoside Triphosphate Pyrophosphohydrolase"/>
    <property type="match status" value="1"/>
</dbReference>
<dbReference type="CDD" id="cd03431">
    <property type="entry name" value="NUDIX_DNA_Glycosylase_C-MutY"/>
    <property type="match status" value="1"/>
</dbReference>
<keyword evidence="9 13" id="KW-0408">Iron</keyword>
<dbReference type="SMART" id="SM00478">
    <property type="entry name" value="ENDO3c"/>
    <property type="match status" value="1"/>
</dbReference>
<dbReference type="EC" id="3.2.2.31" evidence="3 13"/>
<dbReference type="InterPro" id="IPR000445">
    <property type="entry name" value="HhH_motif"/>
</dbReference>
<organism evidence="15">
    <name type="scientific">Aphanomyces invadans</name>
    <dbReference type="NCBI Taxonomy" id="157072"/>
    <lineage>
        <taxon>Eukaryota</taxon>
        <taxon>Sar</taxon>
        <taxon>Stramenopiles</taxon>
        <taxon>Oomycota</taxon>
        <taxon>Saprolegniomycetes</taxon>
        <taxon>Saprolegniales</taxon>
        <taxon>Verrucalvaceae</taxon>
        <taxon>Aphanomyces</taxon>
    </lineage>
</organism>
<evidence type="ECO:0000256" key="5">
    <source>
        <dbReference type="ARBA" id="ARBA00022485"/>
    </source>
</evidence>
<dbReference type="InterPro" id="IPR015797">
    <property type="entry name" value="NUDIX_hydrolase-like_dom_sf"/>
</dbReference>
<keyword evidence="8" id="KW-0378">Hydrolase</keyword>
<dbReference type="GO" id="GO:0051539">
    <property type="term" value="F:4 iron, 4 sulfur cluster binding"/>
    <property type="evidence" value="ECO:0007669"/>
    <property type="project" value="UniProtKB-UniRule"/>
</dbReference>
<dbReference type="SUPFAM" id="SSF48150">
    <property type="entry name" value="DNA-glycosylase"/>
    <property type="match status" value="1"/>
</dbReference>
<dbReference type="GO" id="GO:0034039">
    <property type="term" value="F:8-oxo-7,8-dihydroguanine DNA N-glycosylase activity"/>
    <property type="evidence" value="ECO:0007669"/>
    <property type="project" value="TreeGrafter"/>
</dbReference>
<dbReference type="GO" id="GO:0035485">
    <property type="term" value="F:adenine/guanine mispair binding"/>
    <property type="evidence" value="ECO:0007669"/>
    <property type="project" value="TreeGrafter"/>
</dbReference>
<evidence type="ECO:0000256" key="4">
    <source>
        <dbReference type="ARBA" id="ARBA00022023"/>
    </source>
</evidence>
<dbReference type="InterPro" id="IPR044298">
    <property type="entry name" value="MIG/MutY"/>
</dbReference>
<dbReference type="STRING" id="157072.A0A024TSB6"/>
<keyword evidence="5" id="KW-0004">4Fe-4S</keyword>
<evidence type="ECO:0000256" key="11">
    <source>
        <dbReference type="ARBA" id="ARBA00023204"/>
    </source>
</evidence>